<organism evidence="2 3">
    <name type="scientific">Thecamonas trahens ATCC 50062</name>
    <dbReference type="NCBI Taxonomy" id="461836"/>
    <lineage>
        <taxon>Eukaryota</taxon>
        <taxon>Apusozoa</taxon>
        <taxon>Apusomonadida</taxon>
        <taxon>Apusomonadidae</taxon>
        <taxon>Thecamonas</taxon>
    </lineage>
</organism>
<dbReference type="Pfam" id="PF25377">
    <property type="entry name" value="DUF7886"/>
    <property type="match status" value="1"/>
</dbReference>
<dbReference type="InterPro" id="IPR057208">
    <property type="entry name" value="DUF7886"/>
</dbReference>
<dbReference type="PANTHER" id="PTHR47915:SF1">
    <property type="entry name" value="SI:DKEY-19B23.7"/>
    <property type="match status" value="1"/>
</dbReference>
<proteinExistence type="predicted"/>
<protein>
    <recommendedName>
        <fullName evidence="1">DUF7886 domain-containing protein</fullName>
    </recommendedName>
</protein>
<gene>
    <name evidence="2" type="ORF">AMSG_10510</name>
</gene>
<dbReference type="GeneID" id="25568722"/>
<dbReference type="OrthoDB" id="239865at2759"/>
<accession>A0A0L0DR68</accession>
<keyword evidence="3" id="KW-1185">Reference proteome</keyword>
<dbReference type="Proteomes" id="UP000054408">
    <property type="component" value="Unassembled WGS sequence"/>
</dbReference>
<dbReference type="OMA" id="QGIRVWD"/>
<dbReference type="RefSeq" id="XP_013753664.1">
    <property type="nucleotide sequence ID" value="XM_013898210.1"/>
</dbReference>
<feature type="domain" description="DUF7886" evidence="1">
    <location>
        <begin position="86"/>
        <end position="212"/>
    </location>
</feature>
<sequence length="234" mass="25940">MLSYSDKLHPFLKDCLKVGCLKGFKHFSLYLRGREELVVTVQNGNEPHNTAAGTPAASLARTDSGNILDMPPASPLPSTPGSALGKPVTVYLIGGYARYKCPFVWLRSPSQRLVSSDMESPLKLSTTDRWPKAPSSVKVWDIIAELVDMTTRPVPVNPFEIDEEYFLSLDPFDRCLATAASVNFLRKLFIANYVFADAVLEDLRVLLQWHFEDVPAVIPVRARTDADDAEADTP</sequence>
<dbReference type="eggNOG" id="ENOG502QRVS">
    <property type="taxonomic scope" value="Eukaryota"/>
</dbReference>
<reference evidence="2 3" key="1">
    <citation type="submission" date="2010-05" db="EMBL/GenBank/DDBJ databases">
        <title>The Genome Sequence of Thecamonas trahens ATCC 50062.</title>
        <authorList>
            <consortium name="The Broad Institute Genome Sequencing Platform"/>
            <person name="Russ C."/>
            <person name="Cuomo C."/>
            <person name="Shea T."/>
            <person name="Young S.K."/>
            <person name="Zeng Q."/>
            <person name="Koehrsen M."/>
            <person name="Haas B."/>
            <person name="Borodovsky M."/>
            <person name="Guigo R."/>
            <person name="Alvarado L."/>
            <person name="Berlin A."/>
            <person name="Bochicchio J."/>
            <person name="Borenstein D."/>
            <person name="Chapman S."/>
            <person name="Chen Z."/>
            <person name="Freedman E."/>
            <person name="Gellesch M."/>
            <person name="Goldberg J."/>
            <person name="Griggs A."/>
            <person name="Gujja S."/>
            <person name="Heilman E."/>
            <person name="Heiman D."/>
            <person name="Hepburn T."/>
            <person name="Howarth C."/>
            <person name="Jen D."/>
            <person name="Larson L."/>
            <person name="Mehta T."/>
            <person name="Park D."/>
            <person name="Pearson M."/>
            <person name="Roberts A."/>
            <person name="Saif S."/>
            <person name="Shenoy N."/>
            <person name="Sisk P."/>
            <person name="Stolte C."/>
            <person name="Sykes S."/>
            <person name="Thomson T."/>
            <person name="Walk T."/>
            <person name="White J."/>
            <person name="Yandava C."/>
            <person name="Burger G."/>
            <person name="Gray M.W."/>
            <person name="Holland P.W.H."/>
            <person name="King N."/>
            <person name="Lang F.B.F."/>
            <person name="Roger A.J."/>
            <person name="Ruiz-Trillo I."/>
            <person name="Lander E."/>
            <person name="Nusbaum C."/>
        </authorList>
    </citation>
    <scope>NUCLEOTIDE SEQUENCE [LARGE SCALE GENOMIC DNA]</scope>
    <source>
        <strain evidence="2 3">ATCC 50062</strain>
    </source>
</reference>
<name>A0A0L0DR68_THETB</name>
<dbReference type="PANTHER" id="PTHR47915">
    <property type="entry name" value="SI:DKEY-19B23.7"/>
    <property type="match status" value="1"/>
</dbReference>
<dbReference type="AlphaFoldDB" id="A0A0L0DR68"/>
<evidence type="ECO:0000313" key="3">
    <source>
        <dbReference type="Proteomes" id="UP000054408"/>
    </source>
</evidence>
<evidence type="ECO:0000313" key="2">
    <source>
        <dbReference type="EMBL" id="KNC54511.1"/>
    </source>
</evidence>
<evidence type="ECO:0000259" key="1">
    <source>
        <dbReference type="Pfam" id="PF25377"/>
    </source>
</evidence>
<dbReference type="EMBL" id="GL349490">
    <property type="protein sequence ID" value="KNC54511.1"/>
    <property type="molecule type" value="Genomic_DNA"/>
</dbReference>